<dbReference type="FunFam" id="1.10.630.10:FF:000050">
    <property type="entry name" value="Cytochrome P450 monooxygenase"/>
    <property type="match status" value="1"/>
</dbReference>
<comment type="cofactor">
    <cofactor evidence="1 4">
        <name>heme</name>
        <dbReference type="ChEBI" id="CHEBI:30413"/>
    </cofactor>
</comment>
<evidence type="ECO:0000256" key="5">
    <source>
        <dbReference type="RuleBase" id="RU000461"/>
    </source>
</evidence>
<dbReference type="RefSeq" id="XP_018127746.1">
    <property type="nucleotide sequence ID" value="XM_018276538.2"/>
</dbReference>
<dbReference type="SUPFAM" id="SSF48264">
    <property type="entry name" value="Cytochrome P450"/>
    <property type="match status" value="1"/>
</dbReference>
<dbReference type="Pfam" id="PF00067">
    <property type="entry name" value="p450"/>
    <property type="match status" value="1"/>
</dbReference>
<evidence type="ECO:0000256" key="6">
    <source>
        <dbReference type="SAM" id="Phobius"/>
    </source>
</evidence>
<evidence type="ECO:0000256" key="1">
    <source>
        <dbReference type="ARBA" id="ARBA00001971"/>
    </source>
</evidence>
<feature type="binding site" description="axial binding residue" evidence="4">
    <location>
        <position position="451"/>
    </location>
    <ligand>
        <name>heme</name>
        <dbReference type="ChEBI" id="CHEBI:30413"/>
    </ligand>
    <ligandPart>
        <name>Fe</name>
        <dbReference type="ChEBI" id="CHEBI:18248"/>
    </ligandPart>
</feature>
<dbReference type="Proteomes" id="UP000091956">
    <property type="component" value="Unassembled WGS sequence"/>
</dbReference>
<dbReference type="EMBL" id="KV460247">
    <property type="protein sequence ID" value="OBT94013.1"/>
    <property type="molecule type" value="Genomic_DNA"/>
</dbReference>
<keyword evidence="8" id="KW-1185">Reference proteome</keyword>
<keyword evidence="2 4" id="KW-0479">Metal-binding</keyword>
<evidence type="ECO:0000256" key="2">
    <source>
        <dbReference type="ARBA" id="ARBA00022723"/>
    </source>
</evidence>
<keyword evidence="6" id="KW-0812">Transmembrane</keyword>
<dbReference type="GO" id="GO:0004497">
    <property type="term" value="F:monooxygenase activity"/>
    <property type="evidence" value="ECO:0007669"/>
    <property type="project" value="UniProtKB-KW"/>
</dbReference>
<name>A0A1B8GDX3_9PEZI</name>
<feature type="transmembrane region" description="Helical" evidence="6">
    <location>
        <begin position="12"/>
        <end position="33"/>
    </location>
</feature>
<keyword evidence="5" id="KW-0503">Monooxygenase</keyword>
<dbReference type="GO" id="GO:0005506">
    <property type="term" value="F:iron ion binding"/>
    <property type="evidence" value="ECO:0007669"/>
    <property type="project" value="InterPro"/>
</dbReference>
<reference evidence="8" key="2">
    <citation type="journal article" date="2018" name="Nat. Commun.">
        <title>Extreme sensitivity to ultraviolet light in the fungal pathogen causing white-nose syndrome of bats.</title>
        <authorList>
            <person name="Palmer J.M."/>
            <person name="Drees K.P."/>
            <person name="Foster J.T."/>
            <person name="Lindner D.L."/>
        </authorList>
    </citation>
    <scope>NUCLEOTIDE SEQUENCE [LARGE SCALE GENOMIC DNA]</scope>
    <source>
        <strain evidence="8">UAMH 10579</strain>
    </source>
</reference>
<dbReference type="InterPro" id="IPR036396">
    <property type="entry name" value="Cyt_P450_sf"/>
</dbReference>
<evidence type="ECO:0000256" key="4">
    <source>
        <dbReference type="PIRSR" id="PIRSR602401-1"/>
    </source>
</evidence>
<dbReference type="InterPro" id="IPR002401">
    <property type="entry name" value="Cyt_P450_E_grp-I"/>
</dbReference>
<dbReference type="CDD" id="cd11060">
    <property type="entry name" value="CYP57A1-like"/>
    <property type="match status" value="1"/>
</dbReference>
<gene>
    <name evidence="7" type="ORF">VE01_07102</name>
</gene>
<dbReference type="PANTHER" id="PTHR24305">
    <property type="entry name" value="CYTOCHROME P450"/>
    <property type="match status" value="1"/>
</dbReference>
<evidence type="ECO:0000256" key="3">
    <source>
        <dbReference type="ARBA" id="ARBA00023004"/>
    </source>
</evidence>
<dbReference type="PRINTS" id="PR00385">
    <property type="entry name" value="P450"/>
</dbReference>
<dbReference type="GeneID" id="28840488"/>
<evidence type="ECO:0000313" key="8">
    <source>
        <dbReference type="Proteomes" id="UP000091956"/>
    </source>
</evidence>
<dbReference type="GO" id="GO:0020037">
    <property type="term" value="F:heme binding"/>
    <property type="evidence" value="ECO:0007669"/>
    <property type="project" value="InterPro"/>
</dbReference>
<evidence type="ECO:0008006" key="9">
    <source>
        <dbReference type="Google" id="ProtNLM"/>
    </source>
</evidence>
<dbReference type="Gene3D" id="1.10.630.10">
    <property type="entry name" value="Cytochrome P450"/>
    <property type="match status" value="1"/>
</dbReference>
<evidence type="ECO:0000313" key="7">
    <source>
        <dbReference type="EMBL" id="OBT94013.1"/>
    </source>
</evidence>
<dbReference type="PROSITE" id="PS00086">
    <property type="entry name" value="CYTOCHROME_P450"/>
    <property type="match status" value="1"/>
</dbReference>
<comment type="similarity">
    <text evidence="5">Belongs to the cytochrome P450 family.</text>
</comment>
<dbReference type="InterPro" id="IPR001128">
    <property type="entry name" value="Cyt_P450"/>
</dbReference>
<dbReference type="STRING" id="342668.A0A1B8GDX3"/>
<keyword evidence="6" id="KW-1133">Transmembrane helix</keyword>
<protein>
    <recommendedName>
        <fullName evidence="9">Pisatin demethylase</fullName>
    </recommendedName>
</protein>
<dbReference type="PANTHER" id="PTHR24305:SF190">
    <property type="entry name" value="P450, PUTATIVE (EUROFUNG)-RELATED"/>
    <property type="match status" value="1"/>
</dbReference>
<keyword evidence="3 4" id="KW-0408">Iron</keyword>
<organism evidence="7 8">
    <name type="scientific">Pseudogymnoascus verrucosus</name>
    <dbReference type="NCBI Taxonomy" id="342668"/>
    <lineage>
        <taxon>Eukaryota</taxon>
        <taxon>Fungi</taxon>
        <taxon>Dikarya</taxon>
        <taxon>Ascomycota</taxon>
        <taxon>Pezizomycotina</taxon>
        <taxon>Leotiomycetes</taxon>
        <taxon>Thelebolales</taxon>
        <taxon>Thelebolaceae</taxon>
        <taxon>Pseudogymnoascus</taxon>
    </lineage>
</organism>
<keyword evidence="4 5" id="KW-0349">Heme</keyword>
<dbReference type="InterPro" id="IPR017972">
    <property type="entry name" value="Cyt_P450_CS"/>
</dbReference>
<keyword evidence="6" id="KW-0472">Membrane</keyword>
<keyword evidence="5" id="KW-0560">Oxidoreductase</keyword>
<accession>A0A1B8GDX3</accession>
<proteinExistence type="inferred from homology"/>
<dbReference type="InterPro" id="IPR050121">
    <property type="entry name" value="Cytochrome_P450_monoxygenase"/>
</dbReference>
<sequence>MTTTLKAIPWLAYHAYPVAICTVLILVVLPRVLRALLSPVRQVPGPFLARFTRLWYFRQVFRGDFHQVNIQLHRRYGPIVRIAPNEYSFEDLQAVKTIYGHGTKFVKAPWYNASGDPSKHPRMNLFTDRDMKSHADNRRKVANLYSMTALLKMEPSVNSCIEIVLQRFDEFASSKQPINMHHWLQCYAFDVIGLITFSRRFGFLDKGEDIEQIMKTIHYFLQYSTLVGIYNEWHKYLFGLNAMVRFKGMKNIVAFSLDRIKRNSDRDKGEGELEEDFLSTALALHRAAPDKFSMGDVISTCSANVGAGSDTTGISLSSILYYLVRNPLTLRKLRAEIEGETQRGTTSSPITFQEAQKMPYLQAVIKESLRLHPATGLPLARVVPAAGAVIAGTRFPGGTIVGVNTWVAHANASIFGDDARTFRPERWLEDDETTSKLNRFWMPFGVGSRTCIGKNISLLEISKLIPELIRRYDFEFIGMDGGLETQNVWFVKPTNFFCKIMKREPSSL</sequence>
<dbReference type="GO" id="GO:0016705">
    <property type="term" value="F:oxidoreductase activity, acting on paired donors, with incorporation or reduction of molecular oxygen"/>
    <property type="evidence" value="ECO:0007669"/>
    <property type="project" value="InterPro"/>
</dbReference>
<dbReference type="AlphaFoldDB" id="A0A1B8GDX3"/>
<dbReference type="OrthoDB" id="3934656at2759"/>
<dbReference type="PRINTS" id="PR00463">
    <property type="entry name" value="EP450I"/>
</dbReference>
<reference evidence="7 8" key="1">
    <citation type="submission" date="2016-03" db="EMBL/GenBank/DDBJ databases">
        <title>Comparative genomics of Pseudogymnoascus destructans, the fungus causing white-nose syndrome of bats.</title>
        <authorList>
            <person name="Palmer J.M."/>
            <person name="Drees K.P."/>
            <person name="Foster J.T."/>
            <person name="Lindner D.L."/>
        </authorList>
    </citation>
    <scope>NUCLEOTIDE SEQUENCE [LARGE SCALE GENOMIC DNA]</scope>
    <source>
        <strain evidence="7 8">UAMH 10579</strain>
    </source>
</reference>